<dbReference type="EMBL" id="CP066701">
    <property type="protein sequence ID" value="QQX27530.1"/>
    <property type="molecule type" value="Genomic_DNA"/>
</dbReference>
<feature type="domain" description="LysM" evidence="1">
    <location>
        <begin position="50"/>
        <end position="103"/>
    </location>
</feature>
<dbReference type="AlphaFoldDB" id="A0AB37HGH9"/>
<evidence type="ECO:0000313" key="2">
    <source>
        <dbReference type="EMBL" id="QQX27530.1"/>
    </source>
</evidence>
<protein>
    <recommendedName>
        <fullName evidence="1">LysM domain-containing protein</fullName>
    </recommendedName>
</protein>
<dbReference type="Proteomes" id="UP000595512">
    <property type="component" value="Chromosome"/>
</dbReference>
<accession>A0AB37HGH9</accession>
<organism evidence="2 3">
    <name type="scientific">Heyndrickxia sporothermodurans</name>
    <dbReference type="NCBI Taxonomy" id="46224"/>
    <lineage>
        <taxon>Bacteria</taxon>
        <taxon>Bacillati</taxon>
        <taxon>Bacillota</taxon>
        <taxon>Bacilli</taxon>
        <taxon>Bacillales</taxon>
        <taxon>Bacillaceae</taxon>
        <taxon>Heyndrickxia</taxon>
    </lineage>
</organism>
<proteinExistence type="predicted"/>
<reference evidence="2 3" key="1">
    <citation type="submission" date="2020-12" db="EMBL/GenBank/DDBJ databases">
        <title>Taxonomic evaluation of the Bacillus sporothermodurans group of bacteria based on whole genome sequences.</title>
        <authorList>
            <person name="Fiedler G."/>
            <person name="Herbstmann A.-D."/>
            <person name="Doll E."/>
            <person name="Wenning M."/>
            <person name="Brinks E."/>
            <person name="Kabisch J."/>
            <person name="Breitenwieser F."/>
            <person name="Lappann M."/>
            <person name="Boehnlein C."/>
            <person name="Franz C."/>
        </authorList>
    </citation>
    <scope>NUCLEOTIDE SEQUENCE [LARGE SCALE GENOMIC DNA]</scope>
    <source>
        <strain evidence="2 3">DSM 10599</strain>
    </source>
</reference>
<evidence type="ECO:0000259" key="1">
    <source>
        <dbReference type="PROSITE" id="PS51782"/>
    </source>
</evidence>
<dbReference type="KEGG" id="hspo:JGZ69_16065"/>
<dbReference type="PROSITE" id="PS51782">
    <property type="entry name" value="LYSM"/>
    <property type="match status" value="1"/>
</dbReference>
<dbReference type="InterPro" id="IPR018392">
    <property type="entry name" value="LysM"/>
</dbReference>
<gene>
    <name evidence="2" type="ORF">JGZ69_16065</name>
</gene>
<name>A0AB37HGH9_9BACI</name>
<sequence>MLKKFLAFVAVIIIIYSVYIDINFGTIPVVSQTTVKSEKNATIEKPAPYINKKVNPGDTVLSIVEKINKSPLTVPIKQVIIDFKKFNHNIAPEEIQIGQVYKFPIYK</sequence>
<evidence type="ECO:0000313" key="3">
    <source>
        <dbReference type="Proteomes" id="UP000595512"/>
    </source>
</evidence>